<accession>A0A3B1AVW6</accession>
<reference evidence="2" key="1">
    <citation type="submission" date="2018-06" db="EMBL/GenBank/DDBJ databases">
        <authorList>
            <person name="Zhirakovskaya E."/>
        </authorList>
    </citation>
    <scope>NUCLEOTIDE SEQUENCE</scope>
</reference>
<sequence length="100" mass="10719">MTFYKIIKISILLGTGILVACSSNEDSNKSTFAPKINPNALVVHIDPETGELLEEPPANAIQSNSIRATSEPEYTEIKESTSPAGGGYIEAIGQVKKKNK</sequence>
<evidence type="ECO:0000256" key="1">
    <source>
        <dbReference type="SAM" id="MobiDB-lite"/>
    </source>
</evidence>
<protein>
    <submittedName>
        <fullName evidence="2">Uncharacterized protein</fullName>
    </submittedName>
</protein>
<gene>
    <name evidence="2" type="ORF">MNBD_GAMMA22-1182</name>
</gene>
<evidence type="ECO:0000313" key="2">
    <source>
        <dbReference type="EMBL" id="VAW98124.1"/>
    </source>
</evidence>
<proteinExistence type="predicted"/>
<dbReference type="PROSITE" id="PS51257">
    <property type="entry name" value="PROKAR_LIPOPROTEIN"/>
    <property type="match status" value="1"/>
</dbReference>
<dbReference type="EMBL" id="UOFS01000036">
    <property type="protein sequence ID" value="VAW98124.1"/>
    <property type="molecule type" value="Genomic_DNA"/>
</dbReference>
<dbReference type="AlphaFoldDB" id="A0A3B1AVW6"/>
<name>A0A3B1AVW6_9ZZZZ</name>
<feature type="region of interest" description="Disordered" evidence="1">
    <location>
        <begin position="65"/>
        <end position="85"/>
    </location>
</feature>
<organism evidence="2">
    <name type="scientific">hydrothermal vent metagenome</name>
    <dbReference type="NCBI Taxonomy" id="652676"/>
    <lineage>
        <taxon>unclassified sequences</taxon>
        <taxon>metagenomes</taxon>
        <taxon>ecological metagenomes</taxon>
    </lineage>
</organism>